<organism evidence="3 4">
    <name type="scientific">Phytophthora boehmeriae</name>
    <dbReference type="NCBI Taxonomy" id="109152"/>
    <lineage>
        <taxon>Eukaryota</taxon>
        <taxon>Sar</taxon>
        <taxon>Stramenopiles</taxon>
        <taxon>Oomycota</taxon>
        <taxon>Peronosporomycetes</taxon>
        <taxon>Peronosporales</taxon>
        <taxon>Peronosporaceae</taxon>
        <taxon>Phytophthora</taxon>
    </lineage>
</organism>
<dbReference type="SMART" id="SM00175">
    <property type="entry name" value="RAB"/>
    <property type="match status" value="1"/>
</dbReference>
<dbReference type="GO" id="GO:0003924">
    <property type="term" value="F:GTPase activity"/>
    <property type="evidence" value="ECO:0007669"/>
    <property type="project" value="InterPro"/>
</dbReference>
<evidence type="ECO:0000256" key="1">
    <source>
        <dbReference type="ARBA" id="ARBA00022741"/>
    </source>
</evidence>
<dbReference type="PROSITE" id="PS51421">
    <property type="entry name" value="RAS"/>
    <property type="match status" value="1"/>
</dbReference>
<dbReference type="PROSITE" id="PS51419">
    <property type="entry name" value="RAB"/>
    <property type="match status" value="1"/>
</dbReference>
<dbReference type="InterPro" id="IPR005225">
    <property type="entry name" value="Small_GTP-bd"/>
</dbReference>
<dbReference type="EMBL" id="JAGDFL010000016">
    <property type="protein sequence ID" value="KAG7401210.1"/>
    <property type="molecule type" value="Genomic_DNA"/>
</dbReference>
<dbReference type="GO" id="GO:0005525">
    <property type="term" value="F:GTP binding"/>
    <property type="evidence" value="ECO:0007669"/>
    <property type="project" value="UniProtKB-KW"/>
</dbReference>
<dbReference type="NCBIfam" id="TIGR00231">
    <property type="entry name" value="small_GTP"/>
    <property type="match status" value="1"/>
</dbReference>
<proteinExistence type="predicted"/>
<dbReference type="InterPro" id="IPR050227">
    <property type="entry name" value="Rab"/>
</dbReference>
<keyword evidence="4" id="KW-1185">Reference proteome</keyword>
<keyword evidence="2" id="KW-0342">GTP-binding</keyword>
<dbReference type="AlphaFoldDB" id="A0A8T1XCU2"/>
<reference evidence="3" key="1">
    <citation type="submission" date="2021-02" db="EMBL/GenBank/DDBJ databases">
        <authorList>
            <person name="Palmer J.M."/>
        </authorList>
    </citation>
    <scope>NUCLEOTIDE SEQUENCE</scope>
    <source>
        <strain evidence="3">SCRP23</strain>
    </source>
</reference>
<accession>A0A8T1XCU2</accession>
<dbReference type="Proteomes" id="UP000693981">
    <property type="component" value="Unassembled WGS sequence"/>
</dbReference>
<dbReference type="SMART" id="SM00173">
    <property type="entry name" value="RAS"/>
    <property type="match status" value="1"/>
</dbReference>
<sequence>MDKIKVVLLGEAAVGKTTLFKRLMGSPLDSEYVPSTTASIGAKLVQLEGHPPVVFELWDVPPYSFAGQSIYAQYLRSTHAVVLVYSLEVPTTWRALPTYLDVARREITGDDMIDSRSLPIVMVGCKSDCVDDENEDQHEAAVTREEARAWCQDHKVKHIEVSTGGHWLSMLDIFKVILEHRT</sequence>
<protein>
    <submittedName>
        <fullName evidence="3">Ras- protein Rab-7</fullName>
    </submittedName>
</protein>
<name>A0A8T1XCU2_9STRA</name>
<evidence type="ECO:0000313" key="4">
    <source>
        <dbReference type="Proteomes" id="UP000693981"/>
    </source>
</evidence>
<dbReference type="SMART" id="SM00174">
    <property type="entry name" value="RHO"/>
    <property type="match status" value="1"/>
</dbReference>
<comment type="caution">
    <text evidence="3">The sequence shown here is derived from an EMBL/GenBank/DDBJ whole genome shotgun (WGS) entry which is preliminary data.</text>
</comment>
<dbReference type="InterPro" id="IPR001806">
    <property type="entry name" value="Small_GTPase"/>
</dbReference>
<gene>
    <name evidence="3" type="primary">RAB7</name>
    <name evidence="3" type="ORF">PHYBOEH_002394</name>
</gene>
<evidence type="ECO:0000313" key="3">
    <source>
        <dbReference type="EMBL" id="KAG7401210.1"/>
    </source>
</evidence>
<dbReference type="Pfam" id="PF00071">
    <property type="entry name" value="Ras"/>
    <property type="match status" value="1"/>
</dbReference>
<dbReference type="PANTHER" id="PTHR47977">
    <property type="entry name" value="RAS-RELATED PROTEIN RAB"/>
    <property type="match status" value="1"/>
</dbReference>
<evidence type="ECO:0000256" key="2">
    <source>
        <dbReference type="ARBA" id="ARBA00023134"/>
    </source>
</evidence>
<dbReference type="CDD" id="cd00154">
    <property type="entry name" value="Rab"/>
    <property type="match status" value="1"/>
</dbReference>
<dbReference type="OrthoDB" id="265044at2759"/>
<keyword evidence="1" id="KW-0547">Nucleotide-binding</keyword>